<evidence type="ECO:0000256" key="1">
    <source>
        <dbReference type="SAM" id="MobiDB-lite"/>
    </source>
</evidence>
<dbReference type="AlphaFoldDB" id="A0A974DSB4"/>
<protein>
    <submittedName>
        <fullName evidence="2">Uncharacterized protein</fullName>
    </submittedName>
</protein>
<dbReference type="EMBL" id="CM004467">
    <property type="protein sequence ID" value="OCT97184.1"/>
    <property type="molecule type" value="Genomic_DNA"/>
</dbReference>
<proteinExistence type="predicted"/>
<name>A0A974DSB4_XENLA</name>
<sequence length="95" mass="10335">MIGSAPQRGDTATGHGPALCQQLRQSDEPAPIHRKLMLVTLLHQCTGTASNSLNTGRRQACCCQAQESTRARKQAGFPMQNLHSLPTTRSLRNPQ</sequence>
<evidence type="ECO:0000313" key="3">
    <source>
        <dbReference type="Proteomes" id="UP000694892"/>
    </source>
</evidence>
<feature type="region of interest" description="Disordered" evidence="1">
    <location>
        <begin position="71"/>
        <end position="95"/>
    </location>
</feature>
<accession>A0A974DSB4</accession>
<evidence type="ECO:0000313" key="2">
    <source>
        <dbReference type="EMBL" id="OCT97184.1"/>
    </source>
</evidence>
<feature type="compositionally biased region" description="Polar residues" evidence="1">
    <location>
        <begin position="81"/>
        <end position="95"/>
    </location>
</feature>
<organism evidence="2 3">
    <name type="scientific">Xenopus laevis</name>
    <name type="common">African clawed frog</name>
    <dbReference type="NCBI Taxonomy" id="8355"/>
    <lineage>
        <taxon>Eukaryota</taxon>
        <taxon>Metazoa</taxon>
        <taxon>Chordata</taxon>
        <taxon>Craniata</taxon>
        <taxon>Vertebrata</taxon>
        <taxon>Euteleostomi</taxon>
        <taxon>Amphibia</taxon>
        <taxon>Batrachia</taxon>
        <taxon>Anura</taxon>
        <taxon>Pipoidea</taxon>
        <taxon>Pipidae</taxon>
        <taxon>Xenopodinae</taxon>
        <taxon>Xenopus</taxon>
        <taxon>Xenopus</taxon>
    </lineage>
</organism>
<reference evidence="3" key="1">
    <citation type="journal article" date="2016" name="Nature">
        <title>Genome evolution in the allotetraploid frog Xenopus laevis.</title>
        <authorList>
            <person name="Session A.M."/>
            <person name="Uno Y."/>
            <person name="Kwon T."/>
            <person name="Chapman J.A."/>
            <person name="Toyoda A."/>
            <person name="Takahashi S."/>
            <person name="Fukui A."/>
            <person name="Hikosaka A."/>
            <person name="Suzuki A."/>
            <person name="Kondo M."/>
            <person name="van Heeringen S.J."/>
            <person name="Quigley I."/>
            <person name="Heinz S."/>
            <person name="Ogino H."/>
            <person name="Ochi H."/>
            <person name="Hellsten U."/>
            <person name="Lyons J.B."/>
            <person name="Simakov O."/>
            <person name="Putnam N."/>
            <person name="Stites J."/>
            <person name="Kuroki Y."/>
            <person name="Tanaka T."/>
            <person name="Michiue T."/>
            <person name="Watanabe M."/>
            <person name="Bogdanovic O."/>
            <person name="Lister R."/>
            <person name="Georgiou G."/>
            <person name="Paranjpe S.S."/>
            <person name="van Kruijsbergen I."/>
            <person name="Shu S."/>
            <person name="Carlson J."/>
            <person name="Kinoshita T."/>
            <person name="Ohta Y."/>
            <person name="Mawaribuchi S."/>
            <person name="Jenkins J."/>
            <person name="Grimwood J."/>
            <person name="Schmutz J."/>
            <person name="Mitros T."/>
            <person name="Mozaffari S.V."/>
            <person name="Suzuki Y."/>
            <person name="Haramoto Y."/>
            <person name="Yamamoto T.S."/>
            <person name="Takagi C."/>
            <person name="Heald R."/>
            <person name="Miller K."/>
            <person name="Haudenschild C."/>
            <person name="Kitzman J."/>
            <person name="Nakayama T."/>
            <person name="Izutsu Y."/>
            <person name="Robert J."/>
            <person name="Fortriede J."/>
            <person name="Burns K."/>
            <person name="Lotay V."/>
            <person name="Karimi K."/>
            <person name="Yasuoka Y."/>
            <person name="Dichmann D.S."/>
            <person name="Flajnik M.F."/>
            <person name="Houston D.W."/>
            <person name="Shendure J."/>
            <person name="DuPasquier L."/>
            <person name="Vize P.D."/>
            <person name="Zorn A.M."/>
            <person name="Ito M."/>
            <person name="Marcotte E.M."/>
            <person name="Wallingford J.B."/>
            <person name="Ito Y."/>
            <person name="Asashima M."/>
            <person name="Ueno N."/>
            <person name="Matsuda Y."/>
            <person name="Veenstra G.J."/>
            <person name="Fujiyama A."/>
            <person name="Harland R.M."/>
            <person name="Taira M."/>
            <person name="Rokhsar D.S."/>
        </authorList>
    </citation>
    <scope>NUCLEOTIDE SEQUENCE [LARGE SCALE GENOMIC DNA]</scope>
    <source>
        <strain evidence="3">J</strain>
    </source>
</reference>
<gene>
    <name evidence="2" type="ORF">XELAEV_18009412mg</name>
</gene>
<dbReference type="Proteomes" id="UP000694892">
    <property type="component" value="Chromosome 1S"/>
</dbReference>